<proteinExistence type="predicted"/>
<evidence type="ECO:0000256" key="3">
    <source>
        <dbReference type="SAM" id="MobiDB-lite"/>
    </source>
</evidence>
<dbReference type="SUPFAM" id="SSF55781">
    <property type="entry name" value="GAF domain-like"/>
    <property type="match status" value="1"/>
</dbReference>
<feature type="domain" description="ANTAR" evidence="4">
    <location>
        <begin position="183"/>
        <end position="244"/>
    </location>
</feature>
<evidence type="ECO:0000313" key="6">
    <source>
        <dbReference type="Proteomes" id="UP000276232"/>
    </source>
</evidence>
<reference evidence="5 6" key="1">
    <citation type="journal article" date="2015" name="Stand. Genomic Sci.">
        <title>Genomic Encyclopedia of Bacterial and Archaeal Type Strains, Phase III: the genomes of soil and plant-associated and newly described type strains.</title>
        <authorList>
            <person name="Whitman W.B."/>
            <person name="Woyke T."/>
            <person name="Klenk H.P."/>
            <person name="Zhou Y."/>
            <person name="Lilburn T.G."/>
            <person name="Beck B.J."/>
            <person name="De Vos P."/>
            <person name="Vandamme P."/>
            <person name="Eisen J.A."/>
            <person name="Garrity G."/>
            <person name="Hugenholtz P."/>
            <person name="Kyrpides N.C."/>
        </authorList>
    </citation>
    <scope>NUCLEOTIDE SEQUENCE [LARGE SCALE GENOMIC DNA]</scope>
    <source>
        <strain evidence="5 6">CECT 7306</strain>
    </source>
</reference>
<dbReference type="PROSITE" id="PS50921">
    <property type="entry name" value="ANTAR"/>
    <property type="match status" value="1"/>
</dbReference>
<dbReference type="SUPFAM" id="SSF52172">
    <property type="entry name" value="CheY-like"/>
    <property type="match status" value="1"/>
</dbReference>
<keyword evidence="6" id="KW-1185">Reference proteome</keyword>
<dbReference type="Gene3D" id="1.10.10.10">
    <property type="entry name" value="Winged helix-like DNA-binding domain superfamily/Winged helix DNA-binding domain"/>
    <property type="match status" value="1"/>
</dbReference>
<accession>A0A3N1GWY0</accession>
<dbReference type="Gene3D" id="3.30.450.40">
    <property type="match status" value="1"/>
</dbReference>
<feature type="region of interest" description="Disordered" evidence="3">
    <location>
        <begin position="1"/>
        <end position="25"/>
    </location>
</feature>
<evidence type="ECO:0000256" key="2">
    <source>
        <dbReference type="ARBA" id="ARBA00023163"/>
    </source>
</evidence>
<evidence type="ECO:0000259" key="4">
    <source>
        <dbReference type="PROSITE" id="PS50921"/>
    </source>
</evidence>
<dbReference type="RefSeq" id="WP_123380663.1">
    <property type="nucleotide sequence ID" value="NZ_RJKN01000006.1"/>
</dbReference>
<protein>
    <submittedName>
        <fullName evidence="5">ANTAR domain-containing protein</fullName>
    </submittedName>
</protein>
<dbReference type="InterPro" id="IPR029016">
    <property type="entry name" value="GAF-like_dom_sf"/>
</dbReference>
<dbReference type="Proteomes" id="UP000276232">
    <property type="component" value="Unassembled WGS sequence"/>
</dbReference>
<keyword evidence="1" id="KW-0805">Transcription regulation</keyword>
<dbReference type="InterPro" id="IPR005561">
    <property type="entry name" value="ANTAR"/>
</dbReference>
<evidence type="ECO:0000313" key="5">
    <source>
        <dbReference type="EMBL" id="ROP34793.1"/>
    </source>
</evidence>
<keyword evidence="2" id="KW-0804">Transcription</keyword>
<dbReference type="SMART" id="SM01012">
    <property type="entry name" value="ANTAR"/>
    <property type="match status" value="1"/>
</dbReference>
<dbReference type="InParanoid" id="A0A3N1GWY0"/>
<gene>
    <name evidence="5" type="ORF">EDC03_2615</name>
</gene>
<evidence type="ECO:0000256" key="1">
    <source>
        <dbReference type="ARBA" id="ARBA00023015"/>
    </source>
</evidence>
<organism evidence="5 6">
    <name type="scientific">Pseudokineococcus lusitanus</name>
    <dbReference type="NCBI Taxonomy" id="763993"/>
    <lineage>
        <taxon>Bacteria</taxon>
        <taxon>Bacillati</taxon>
        <taxon>Actinomycetota</taxon>
        <taxon>Actinomycetes</taxon>
        <taxon>Kineosporiales</taxon>
        <taxon>Kineosporiaceae</taxon>
        <taxon>Pseudokineococcus</taxon>
    </lineage>
</organism>
<dbReference type="EMBL" id="RJKN01000006">
    <property type="protein sequence ID" value="ROP34793.1"/>
    <property type="molecule type" value="Genomic_DNA"/>
</dbReference>
<dbReference type="OrthoDB" id="4929862at2"/>
<sequence>MTGPPRQRPSSEVPAAPEGPDDVSAGGQLAVLADLARLVLDLPGLAGPGEVVDLVARALPGVLGVSITLVEAGVPRQAASSSPPADVLDRHQRETGVGPGLDAALTGAVVRVLTGDDPVYADFSAAAARVGVTAVVAVGLPLRPQVVGSLTVYGTGRRLGEPGTLVLVRTVAAYAAIALAGRLDAAERRADSLRSALEARAVVEQATGVLMARHDLGAEEALLLLVRTSQDTDVKLRAVAADVLDRARRGEPV</sequence>
<dbReference type="AlphaFoldDB" id="A0A3N1GWY0"/>
<dbReference type="InterPro" id="IPR011006">
    <property type="entry name" value="CheY-like_superfamily"/>
</dbReference>
<comment type="caution">
    <text evidence="5">The sequence shown here is derived from an EMBL/GenBank/DDBJ whole genome shotgun (WGS) entry which is preliminary data.</text>
</comment>
<name>A0A3N1GWY0_9ACTN</name>
<dbReference type="InterPro" id="IPR036388">
    <property type="entry name" value="WH-like_DNA-bd_sf"/>
</dbReference>
<dbReference type="GO" id="GO:0003723">
    <property type="term" value="F:RNA binding"/>
    <property type="evidence" value="ECO:0007669"/>
    <property type="project" value="InterPro"/>
</dbReference>
<dbReference type="Pfam" id="PF03861">
    <property type="entry name" value="ANTAR"/>
    <property type="match status" value="1"/>
</dbReference>